<evidence type="ECO:0000256" key="1">
    <source>
        <dbReference type="ARBA" id="ARBA00004651"/>
    </source>
</evidence>
<dbReference type="FunFam" id="3.30.300.30:FF:000002">
    <property type="entry name" value="Long-chain fatty acid transport protein 1"/>
    <property type="match status" value="1"/>
</dbReference>
<feature type="transmembrane region" description="Helical" evidence="22">
    <location>
        <begin position="50"/>
        <end position="72"/>
    </location>
</feature>
<dbReference type="InterPro" id="IPR020845">
    <property type="entry name" value="AMP-binding_CS"/>
</dbReference>
<comment type="caution">
    <text evidence="24">The sequence shown here is derived from an EMBL/GenBank/DDBJ whole genome shotgun (WGS) entry which is preliminary data.</text>
</comment>
<sequence>MLGSKSTLTVARLVRDVAYIFIDNMALVKCAAFFMLGAALSYGVGLACTLTTLLVFGVYLVTGGWRFTWVVINTLPRDLRGLTVLLRTKFVIKDHLRSGTTIAKLFTKSANKYPNKACVLFEDEVWTFQEVEAYSNSIANYFYQAGFQKGDVVSIYMDNRPQYFCYWLGLSKIGVVSALINYNLRKQQLTHSIIAAESRAVIFGKEFTEDIKEAVHGNGKLKLYITGTNNIADPSITCLDPLLEKVSKFNPPAVPVKFSEKLFLVFTSGTTGLPKAAVITHTRFFYMSFAIQQMYRLSGKDTLYTSLPLYHTAGGILGVGQVVLGGTTLALRRKFSASKFWEDCVRYNCTASQYIGEICRYLLAQPHRNFDRQHKVRIMFGNGLRPQIWKEFQDRFGVQQMGEFYGATEGNCNTLNPDNTVGAVGFTTMIAPFLYPITLIRVDEQGEHMRDRNGVCIKAKPGERGELVGKIVKGDALREFDGYVNKTATSKKICASVFKKGDLGFLTGDVLIMDQFGYFYFQDRTGDTFRWRGENVSTMEVEAVVSNIVRLCDSVVYGVEVPGLEGRAGMVAIEDQNDNLDLHYLQTELQKALASYARPVFVRLLKTVATTGTFKLKKVELRQEGFDPNKVKDRLFYMNSKSGCYEPITPQVHTLKVKVKAVFQTCAKCKYLDSSARRNLALFCLP</sequence>
<accession>A0A210R123</accession>
<dbReference type="InterPro" id="IPR042099">
    <property type="entry name" value="ANL_N_sf"/>
</dbReference>
<keyword evidence="12 22" id="KW-0472">Membrane</keyword>
<evidence type="ECO:0000256" key="20">
    <source>
        <dbReference type="ARBA" id="ARBA00068795"/>
    </source>
</evidence>
<evidence type="ECO:0000256" key="2">
    <source>
        <dbReference type="ARBA" id="ARBA00006432"/>
    </source>
</evidence>
<dbReference type="InterPro" id="IPR045851">
    <property type="entry name" value="AMP-bd_C_sf"/>
</dbReference>
<dbReference type="NCBIfam" id="NF006134">
    <property type="entry name" value="PRK08279.1"/>
    <property type="match status" value="1"/>
</dbReference>
<proteinExistence type="inferred from homology"/>
<dbReference type="FunFam" id="3.40.50.12780:FF:000019">
    <property type="entry name" value="Long-chain fatty acid transporter"/>
    <property type="match status" value="1"/>
</dbReference>
<dbReference type="Gene3D" id="3.30.300.30">
    <property type="match status" value="1"/>
</dbReference>
<evidence type="ECO:0000256" key="4">
    <source>
        <dbReference type="ARBA" id="ARBA00022475"/>
    </source>
</evidence>
<evidence type="ECO:0000256" key="18">
    <source>
        <dbReference type="ARBA" id="ARBA00048666"/>
    </source>
</evidence>
<comment type="similarity">
    <text evidence="2">Belongs to the ATP-dependent AMP-binding enzyme family.</text>
</comment>
<evidence type="ECO:0000256" key="16">
    <source>
        <dbReference type="ARBA" id="ARBA00041297"/>
    </source>
</evidence>
<evidence type="ECO:0000259" key="23">
    <source>
        <dbReference type="Pfam" id="PF00501"/>
    </source>
</evidence>
<feature type="domain" description="AMP-dependent synthetase/ligase" evidence="23">
    <location>
        <begin position="106"/>
        <end position="427"/>
    </location>
</feature>
<name>A0A210R123_MIZYE</name>
<dbReference type="STRING" id="6573.A0A210R123"/>
<dbReference type="Pfam" id="PF00501">
    <property type="entry name" value="AMP-binding"/>
    <property type="match status" value="1"/>
</dbReference>
<feature type="transmembrane region" description="Helical" evidence="22">
    <location>
        <begin position="21"/>
        <end position="44"/>
    </location>
</feature>
<evidence type="ECO:0000256" key="9">
    <source>
        <dbReference type="ARBA" id="ARBA00022840"/>
    </source>
</evidence>
<keyword evidence="5" id="KW-0436">Ligase</keyword>
<evidence type="ECO:0000256" key="22">
    <source>
        <dbReference type="SAM" id="Phobius"/>
    </source>
</evidence>
<dbReference type="SUPFAM" id="SSF56801">
    <property type="entry name" value="Acetyl-CoA synthetase-like"/>
    <property type="match status" value="1"/>
</dbReference>
<keyword evidence="6 22" id="KW-0812">Transmembrane</keyword>
<keyword evidence="10 22" id="KW-1133">Transmembrane helix</keyword>
<keyword evidence="4" id="KW-1003">Cell membrane</keyword>
<comment type="function">
    <text evidence="19">Acyl-CoA synthetase required for both the import of long chain fatty acids (LCFAs) (C14-C18) and the activation very long chain fatty acids (VLCFAs) (C20-C26) by esterification of the fatty acids into metabolically active CoA-thioesters for subsequent degradation or incorporation into phospholipids. The transport and fatty acyl-CoA synthetase activities are genetically separable and are thus independent activities. Esterifies VLCFAs in the peroxisome matrix. The VLCFAs are actively transported into peroxisomes by a PXA1-PXA2 heterodimeric transporter in the peroxisomal membrane.</text>
</comment>
<organism evidence="24 25">
    <name type="scientific">Mizuhopecten yessoensis</name>
    <name type="common">Japanese scallop</name>
    <name type="synonym">Patinopecten yessoensis</name>
    <dbReference type="NCBI Taxonomy" id="6573"/>
    <lineage>
        <taxon>Eukaryota</taxon>
        <taxon>Metazoa</taxon>
        <taxon>Spiralia</taxon>
        <taxon>Lophotrochozoa</taxon>
        <taxon>Mollusca</taxon>
        <taxon>Bivalvia</taxon>
        <taxon>Autobranchia</taxon>
        <taxon>Pteriomorphia</taxon>
        <taxon>Pectinida</taxon>
        <taxon>Pectinoidea</taxon>
        <taxon>Pectinidae</taxon>
        <taxon>Mizuhopecten</taxon>
    </lineage>
</organism>
<dbReference type="GO" id="GO:0005886">
    <property type="term" value="C:plasma membrane"/>
    <property type="evidence" value="ECO:0007669"/>
    <property type="project" value="UniProtKB-SubCell"/>
</dbReference>
<evidence type="ECO:0000256" key="5">
    <source>
        <dbReference type="ARBA" id="ARBA00022598"/>
    </source>
</evidence>
<dbReference type="PANTHER" id="PTHR43107">
    <property type="entry name" value="LONG-CHAIN FATTY ACID TRANSPORT PROTEIN"/>
    <property type="match status" value="1"/>
</dbReference>
<evidence type="ECO:0000256" key="14">
    <source>
        <dbReference type="ARBA" id="ARBA00026121"/>
    </source>
</evidence>
<keyword evidence="11" id="KW-0445">Lipid transport</keyword>
<evidence type="ECO:0000256" key="11">
    <source>
        <dbReference type="ARBA" id="ARBA00023055"/>
    </source>
</evidence>
<dbReference type="PANTHER" id="PTHR43107:SF15">
    <property type="entry name" value="FATTY ACID TRANSPORT PROTEIN 3, ISOFORM A"/>
    <property type="match status" value="1"/>
</dbReference>
<evidence type="ECO:0000256" key="21">
    <source>
        <dbReference type="ARBA" id="ARBA00078285"/>
    </source>
</evidence>
<evidence type="ECO:0000256" key="10">
    <source>
        <dbReference type="ARBA" id="ARBA00022989"/>
    </source>
</evidence>
<dbReference type="EMBL" id="NEDP02000942">
    <property type="protein sequence ID" value="OWF54679.1"/>
    <property type="molecule type" value="Genomic_DNA"/>
</dbReference>
<evidence type="ECO:0000256" key="13">
    <source>
        <dbReference type="ARBA" id="ARBA00023140"/>
    </source>
</evidence>
<dbReference type="GO" id="GO:0005778">
    <property type="term" value="C:peroxisomal membrane"/>
    <property type="evidence" value="ECO:0007669"/>
    <property type="project" value="UniProtKB-SubCell"/>
</dbReference>
<dbReference type="AlphaFoldDB" id="A0A210R123"/>
<evidence type="ECO:0000256" key="8">
    <source>
        <dbReference type="ARBA" id="ARBA00022832"/>
    </source>
</evidence>
<comment type="catalytic activity">
    <reaction evidence="15">
        <text>a very long-chain fatty acid + ATP + CoA = a very long-chain fatty acyl-CoA + AMP + diphosphate</text>
        <dbReference type="Rhea" id="RHEA:54536"/>
        <dbReference type="ChEBI" id="CHEBI:30616"/>
        <dbReference type="ChEBI" id="CHEBI:33019"/>
        <dbReference type="ChEBI" id="CHEBI:57287"/>
        <dbReference type="ChEBI" id="CHEBI:58950"/>
        <dbReference type="ChEBI" id="CHEBI:138261"/>
        <dbReference type="ChEBI" id="CHEBI:456215"/>
    </reaction>
    <physiologicalReaction direction="left-to-right" evidence="15">
        <dbReference type="Rhea" id="RHEA:54537"/>
    </physiologicalReaction>
</comment>
<evidence type="ECO:0000256" key="15">
    <source>
        <dbReference type="ARBA" id="ARBA00036527"/>
    </source>
</evidence>
<dbReference type="GO" id="GO:0005524">
    <property type="term" value="F:ATP binding"/>
    <property type="evidence" value="ECO:0007669"/>
    <property type="project" value="UniProtKB-KW"/>
</dbReference>
<comment type="catalytic activity">
    <reaction evidence="18">
        <text>tetracosanoate + ATP + CoA = tetracosanoyl-CoA + AMP + diphosphate</text>
        <dbReference type="Rhea" id="RHEA:33639"/>
        <dbReference type="ChEBI" id="CHEBI:30616"/>
        <dbReference type="ChEBI" id="CHEBI:31014"/>
        <dbReference type="ChEBI" id="CHEBI:33019"/>
        <dbReference type="ChEBI" id="CHEBI:57287"/>
        <dbReference type="ChEBI" id="CHEBI:65052"/>
        <dbReference type="ChEBI" id="CHEBI:456215"/>
    </reaction>
    <physiologicalReaction direction="left-to-right" evidence="18">
        <dbReference type="Rhea" id="RHEA:33640"/>
    </physiologicalReaction>
</comment>
<dbReference type="PROSITE" id="PS00455">
    <property type="entry name" value="AMP_BINDING"/>
    <property type="match status" value="1"/>
</dbReference>
<keyword evidence="8" id="KW-0276">Fatty acid metabolism</keyword>
<keyword evidence="25" id="KW-1185">Reference proteome</keyword>
<gene>
    <name evidence="24" type="ORF">KP79_PYT04402</name>
</gene>
<evidence type="ECO:0000256" key="7">
    <source>
        <dbReference type="ARBA" id="ARBA00022741"/>
    </source>
</evidence>
<evidence type="ECO:0000313" key="24">
    <source>
        <dbReference type="EMBL" id="OWF54679.1"/>
    </source>
</evidence>
<evidence type="ECO:0000256" key="3">
    <source>
        <dbReference type="ARBA" id="ARBA00022448"/>
    </source>
</evidence>
<keyword evidence="8" id="KW-0443">Lipid metabolism</keyword>
<dbReference type="Gene3D" id="3.40.50.12780">
    <property type="entry name" value="N-terminal domain of ligase-like"/>
    <property type="match status" value="1"/>
</dbReference>
<keyword evidence="3" id="KW-0813">Transport</keyword>
<comment type="subcellular location">
    <subcellularLocation>
        <location evidence="1">Cell membrane</location>
        <topology evidence="1">Multi-pass membrane protein</topology>
    </subcellularLocation>
    <subcellularLocation>
        <location evidence="17">Peroxisome membrane</location>
    </subcellularLocation>
</comment>
<dbReference type="GO" id="GO:0090434">
    <property type="term" value="F:oleoyl-CoA ligase activity"/>
    <property type="evidence" value="ECO:0007669"/>
    <property type="project" value="TreeGrafter"/>
</dbReference>
<dbReference type="EC" id="6.2.1.3" evidence="14"/>
<dbReference type="GO" id="GO:0005324">
    <property type="term" value="F:long-chain fatty acid transmembrane transporter activity"/>
    <property type="evidence" value="ECO:0007669"/>
    <property type="project" value="TreeGrafter"/>
</dbReference>
<evidence type="ECO:0000256" key="17">
    <source>
        <dbReference type="ARBA" id="ARBA00046271"/>
    </source>
</evidence>
<evidence type="ECO:0000256" key="19">
    <source>
        <dbReference type="ARBA" id="ARBA00060276"/>
    </source>
</evidence>
<dbReference type="GO" id="GO:0001579">
    <property type="term" value="P:medium-chain fatty acid transport"/>
    <property type="evidence" value="ECO:0007669"/>
    <property type="project" value="TreeGrafter"/>
</dbReference>
<dbReference type="GO" id="GO:0044539">
    <property type="term" value="P:long-chain fatty acid import into cell"/>
    <property type="evidence" value="ECO:0007669"/>
    <property type="project" value="TreeGrafter"/>
</dbReference>
<dbReference type="Proteomes" id="UP000242188">
    <property type="component" value="Unassembled WGS sequence"/>
</dbReference>
<keyword evidence="13" id="KW-0576">Peroxisome</keyword>
<dbReference type="InterPro" id="IPR000873">
    <property type="entry name" value="AMP-dep_synth/lig_dom"/>
</dbReference>
<evidence type="ECO:0000313" key="25">
    <source>
        <dbReference type="Proteomes" id="UP000242188"/>
    </source>
</evidence>
<evidence type="ECO:0000256" key="12">
    <source>
        <dbReference type="ARBA" id="ARBA00023136"/>
    </source>
</evidence>
<reference evidence="24 25" key="1">
    <citation type="journal article" date="2017" name="Nat. Ecol. Evol.">
        <title>Scallop genome provides insights into evolution of bilaterian karyotype and development.</title>
        <authorList>
            <person name="Wang S."/>
            <person name="Zhang J."/>
            <person name="Jiao W."/>
            <person name="Li J."/>
            <person name="Xun X."/>
            <person name="Sun Y."/>
            <person name="Guo X."/>
            <person name="Huan P."/>
            <person name="Dong B."/>
            <person name="Zhang L."/>
            <person name="Hu X."/>
            <person name="Sun X."/>
            <person name="Wang J."/>
            <person name="Zhao C."/>
            <person name="Wang Y."/>
            <person name="Wang D."/>
            <person name="Huang X."/>
            <person name="Wang R."/>
            <person name="Lv J."/>
            <person name="Li Y."/>
            <person name="Zhang Z."/>
            <person name="Liu B."/>
            <person name="Lu W."/>
            <person name="Hui Y."/>
            <person name="Liang J."/>
            <person name="Zhou Z."/>
            <person name="Hou R."/>
            <person name="Li X."/>
            <person name="Liu Y."/>
            <person name="Li H."/>
            <person name="Ning X."/>
            <person name="Lin Y."/>
            <person name="Zhao L."/>
            <person name="Xing Q."/>
            <person name="Dou J."/>
            <person name="Li Y."/>
            <person name="Mao J."/>
            <person name="Guo H."/>
            <person name="Dou H."/>
            <person name="Li T."/>
            <person name="Mu C."/>
            <person name="Jiang W."/>
            <person name="Fu Q."/>
            <person name="Fu X."/>
            <person name="Miao Y."/>
            <person name="Liu J."/>
            <person name="Yu Q."/>
            <person name="Li R."/>
            <person name="Liao H."/>
            <person name="Li X."/>
            <person name="Kong Y."/>
            <person name="Jiang Z."/>
            <person name="Chourrout D."/>
            <person name="Li R."/>
            <person name="Bao Z."/>
        </authorList>
    </citation>
    <scope>NUCLEOTIDE SEQUENCE [LARGE SCALE GENOMIC DNA]</scope>
    <source>
        <strain evidence="24 25">PY_sf001</strain>
    </source>
</reference>
<evidence type="ECO:0000256" key="6">
    <source>
        <dbReference type="ARBA" id="ARBA00022692"/>
    </source>
</evidence>
<keyword evidence="9" id="KW-0067">ATP-binding</keyword>
<dbReference type="OrthoDB" id="288590at2759"/>
<dbReference type="GO" id="GO:0005789">
    <property type="term" value="C:endoplasmic reticulum membrane"/>
    <property type="evidence" value="ECO:0007669"/>
    <property type="project" value="TreeGrafter"/>
</dbReference>
<keyword evidence="7" id="KW-0547">Nucleotide-binding</keyword>
<protein>
    <recommendedName>
        <fullName evidence="20">Very long-chain fatty acid transport protein</fullName>
        <ecNumber evidence="14">6.2.1.3</ecNumber>
    </recommendedName>
    <alternativeName>
        <fullName evidence="16">Long-chain-fatty-acid--CoA ligase</fullName>
    </alternativeName>
    <alternativeName>
        <fullName evidence="21">Very-long-chain acyl-CoA synthetase</fullName>
    </alternativeName>
</protein>